<dbReference type="eggNOG" id="COG3727">
    <property type="taxonomic scope" value="Bacteria"/>
</dbReference>
<dbReference type="Proteomes" id="UP000009026">
    <property type="component" value="Chromosome"/>
</dbReference>
<dbReference type="SUPFAM" id="SSF52980">
    <property type="entry name" value="Restriction endonuclease-like"/>
    <property type="match status" value="1"/>
</dbReference>
<keyword evidence="2" id="KW-1185">Reference proteome</keyword>
<reference evidence="1 2" key="1">
    <citation type="journal article" date="2016" name="PLoS ONE">
        <title>Complete Genome Sequence and Comparative Genomics of a Novel Myxobacterium Myxococcus hansupus.</title>
        <authorList>
            <person name="Sharma G."/>
            <person name="Narwani T."/>
            <person name="Subramanian S."/>
        </authorList>
    </citation>
    <scope>NUCLEOTIDE SEQUENCE [LARGE SCALE GENOMIC DNA]</scope>
    <source>
        <strain evidence="2">mixupus</strain>
    </source>
</reference>
<dbReference type="STRING" id="1297742.A176_005274"/>
<proteinExistence type="predicted"/>
<keyword evidence="1" id="KW-0540">Nuclease</keyword>
<protein>
    <submittedName>
        <fullName evidence="1">Very-short-patch mismatch repair endonuclease (G-T specific)</fullName>
    </submittedName>
</protein>
<dbReference type="InterPro" id="IPR011335">
    <property type="entry name" value="Restrct_endonuc-II-like"/>
</dbReference>
<organism evidence="1 2">
    <name type="scientific">Pseudomyxococcus hansupus</name>
    <dbReference type="NCBI Taxonomy" id="1297742"/>
    <lineage>
        <taxon>Bacteria</taxon>
        <taxon>Pseudomonadati</taxon>
        <taxon>Myxococcota</taxon>
        <taxon>Myxococcia</taxon>
        <taxon>Myxococcales</taxon>
        <taxon>Cystobacterineae</taxon>
        <taxon>Myxococcaceae</taxon>
        <taxon>Pseudomyxococcus</taxon>
    </lineage>
</organism>
<evidence type="ECO:0000313" key="1">
    <source>
        <dbReference type="EMBL" id="AKQ68362.1"/>
    </source>
</evidence>
<dbReference type="PATRIC" id="fig|1297742.4.peg.5356"/>
<dbReference type="EMBL" id="CP012109">
    <property type="protein sequence ID" value="AKQ68362.1"/>
    <property type="molecule type" value="Genomic_DNA"/>
</dbReference>
<evidence type="ECO:0000313" key="2">
    <source>
        <dbReference type="Proteomes" id="UP000009026"/>
    </source>
</evidence>
<sequence length="55" mass="6735">MAFWEAKFEANVARDRDVRRRLRREGWDVLVVWECETEKPERLRRTLGAFLGEKR</sequence>
<keyword evidence="1" id="KW-0255">Endonuclease</keyword>
<gene>
    <name evidence="1" type="ORF">A176_005274</name>
</gene>
<dbReference type="GO" id="GO:0004519">
    <property type="term" value="F:endonuclease activity"/>
    <property type="evidence" value="ECO:0007669"/>
    <property type="project" value="UniProtKB-KW"/>
</dbReference>
<dbReference type="REBASE" id="116539">
    <property type="entry name" value="V.Msp436ORF5275P"/>
</dbReference>
<dbReference type="Gene3D" id="3.40.960.10">
    <property type="entry name" value="VSR Endonuclease"/>
    <property type="match status" value="1"/>
</dbReference>
<name>A0A0H4XJB5_9BACT</name>
<keyword evidence="1" id="KW-0378">Hydrolase</keyword>
<dbReference type="AlphaFoldDB" id="A0A0H4XJB5"/>
<dbReference type="KEGG" id="mym:A176_005274"/>
<accession>A0A0H4XJB5</accession>